<dbReference type="PANTHER" id="PTHR21562">
    <property type="entry name" value="NOTUM-RELATED"/>
    <property type="match status" value="1"/>
</dbReference>
<name>A0A2W5VB59_9BACT</name>
<dbReference type="Pfam" id="PF03283">
    <property type="entry name" value="PAE"/>
    <property type="match status" value="1"/>
</dbReference>
<evidence type="ECO:0000313" key="4">
    <source>
        <dbReference type="Proteomes" id="UP000249061"/>
    </source>
</evidence>
<dbReference type="EMBL" id="QFQP01000031">
    <property type="protein sequence ID" value="PZR07401.1"/>
    <property type="molecule type" value="Genomic_DNA"/>
</dbReference>
<dbReference type="Proteomes" id="UP000249061">
    <property type="component" value="Unassembled WGS sequence"/>
</dbReference>
<dbReference type="PANTHER" id="PTHR21562:SF83">
    <property type="entry name" value="PECTIN ACETYLESTERASE 4"/>
    <property type="match status" value="1"/>
</dbReference>
<dbReference type="AlphaFoldDB" id="A0A2W5VB59"/>
<evidence type="ECO:0000256" key="1">
    <source>
        <dbReference type="SAM" id="MobiDB-lite"/>
    </source>
</evidence>
<evidence type="ECO:0000313" key="3">
    <source>
        <dbReference type="EMBL" id="PZR07401.1"/>
    </source>
</evidence>
<organism evidence="3 4">
    <name type="scientific">Archangium gephyra</name>
    <dbReference type="NCBI Taxonomy" id="48"/>
    <lineage>
        <taxon>Bacteria</taxon>
        <taxon>Pseudomonadati</taxon>
        <taxon>Myxococcota</taxon>
        <taxon>Myxococcia</taxon>
        <taxon>Myxococcales</taxon>
        <taxon>Cystobacterineae</taxon>
        <taxon>Archangiaceae</taxon>
        <taxon>Archangium</taxon>
    </lineage>
</organism>
<accession>A0A2W5VB59</accession>
<feature type="chain" id="PRO_5016104055" evidence="2">
    <location>
        <begin position="19"/>
        <end position="441"/>
    </location>
</feature>
<feature type="region of interest" description="Disordered" evidence="1">
    <location>
        <begin position="26"/>
        <end position="75"/>
    </location>
</feature>
<dbReference type="InterPro" id="IPR004963">
    <property type="entry name" value="PAE/NOTUM"/>
</dbReference>
<dbReference type="GO" id="GO:0016787">
    <property type="term" value="F:hydrolase activity"/>
    <property type="evidence" value="ECO:0007669"/>
    <property type="project" value="InterPro"/>
</dbReference>
<protein>
    <submittedName>
        <fullName evidence="3">Uncharacterized protein</fullName>
    </submittedName>
</protein>
<sequence>MRTSMNRSGLVVTLLCFAACGGLPVGPQPPGDAGSRDAGPPDAGDRDAGELDGGELDAGDLDAGRPDAGSEADGGVADWRFIGIPGSRCARGAQAGIGYRPGAHDELLIYLQGGGACWNTGTCQPSLQQWGPICNYGSNAPCLWDNAGGTKPLAAFVSHTDPFPADGGGAFPSELATVASSLLFSRRVENPLHDATMVFVPYCTGDLHAGDAVRTYQVKADAFSQLVARQHHFAGARNLDAYFAWLRTQHPNVQRIWFIGVSGGGYGVSLNLGRVKAAFPEADVHLLADSAPMLPSNYTAAWFNEWNIQLPQGCTDCDAGLPRTIEYTVDQHPDSRIALLAWNPDSVITPFFYAPGTTAGWAAPPYDTYRTNLAALENLYDTKSNARYFTLADQQHVMLQGYGVVQSDGGISAPYSSRDGGTTLRAWVDAWVSGTNWTSTR</sequence>
<evidence type="ECO:0000256" key="2">
    <source>
        <dbReference type="SAM" id="SignalP"/>
    </source>
</evidence>
<gene>
    <name evidence="3" type="ORF">DI536_27495</name>
</gene>
<keyword evidence="2" id="KW-0732">Signal</keyword>
<comment type="caution">
    <text evidence="3">The sequence shown here is derived from an EMBL/GenBank/DDBJ whole genome shotgun (WGS) entry which is preliminary data.</text>
</comment>
<proteinExistence type="predicted"/>
<reference evidence="3 4" key="1">
    <citation type="submission" date="2017-08" db="EMBL/GenBank/DDBJ databases">
        <title>Infants hospitalized years apart are colonized by the same room-sourced microbial strains.</title>
        <authorList>
            <person name="Brooks B."/>
            <person name="Olm M.R."/>
            <person name="Firek B.A."/>
            <person name="Baker R."/>
            <person name="Thomas B.C."/>
            <person name="Morowitz M.J."/>
            <person name="Banfield J.F."/>
        </authorList>
    </citation>
    <scope>NUCLEOTIDE SEQUENCE [LARGE SCALE GENOMIC DNA]</scope>
    <source>
        <strain evidence="3">S2_003_000_R2_14</strain>
    </source>
</reference>
<feature type="compositionally biased region" description="Acidic residues" evidence="1">
    <location>
        <begin position="50"/>
        <end position="60"/>
    </location>
</feature>
<feature type="signal peptide" evidence="2">
    <location>
        <begin position="1"/>
        <end position="18"/>
    </location>
</feature>